<dbReference type="EMBL" id="BEXD01000258">
    <property type="protein sequence ID" value="GBB85848.1"/>
    <property type="molecule type" value="Genomic_DNA"/>
</dbReference>
<proteinExistence type="predicted"/>
<organism evidence="1 2">
    <name type="scientific">Rhizophagus clarus</name>
    <dbReference type="NCBI Taxonomy" id="94130"/>
    <lineage>
        <taxon>Eukaryota</taxon>
        <taxon>Fungi</taxon>
        <taxon>Fungi incertae sedis</taxon>
        <taxon>Mucoromycota</taxon>
        <taxon>Glomeromycotina</taxon>
        <taxon>Glomeromycetes</taxon>
        <taxon>Glomerales</taxon>
        <taxon>Glomeraceae</taxon>
        <taxon>Rhizophagus</taxon>
    </lineage>
</organism>
<gene>
    <name evidence="1" type="ORF">RclHR1_01230011</name>
</gene>
<accession>A0A2Z6QYY3</accession>
<keyword evidence="2" id="KW-1185">Reference proteome</keyword>
<dbReference type="AlphaFoldDB" id="A0A2Z6QYY3"/>
<evidence type="ECO:0000313" key="2">
    <source>
        <dbReference type="Proteomes" id="UP000247702"/>
    </source>
</evidence>
<sequence length="78" mass="9530">MRLLIRHLKRLFFNNWKGRHPMLLHTVPETIYDSGYIDINMINEHKAEGVIKIYDEDISGSIYEDFEWIRKKFQMNFI</sequence>
<reference evidence="1 2" key="1">
    <citation type="submission" date="2017-11" db="EMBL/GenBank/DDBJ databases">
        <title>The genome of Rhizophagus clarus HR1 reveals common genetic basis of auxotrophy among arbuscular mycorrhizal fungi.</title>
        <authorList>
            <person name="Kobayashi Y."/>
        </authorList>
    </citation>
    <scope>NUCLEOTIDE SEQUENCE [LARGE SCALE GENOMIC DNA]</scope>
    <source>
        <strain evidence="1 2">HR1</strain>
    </source>
</reference>
<protein>
    <submittedName>
        <fullName evidence="1">Uncharacterized protein</fullName>
    </submittedName>
</protein>
<comment type="caution">
    <text evidence="1">The sequence shown here is derived from an EMBL/GenBank/DDBJ whole genome shotgun (WGS) entry which is preliminary data.</text>
</comment>
<name>A0A2Z6QYY3_9GLOM</name>
<dbReference type="Proteomes" id="UP000247702">
    <property type="component" value="Unassembled WGS sequence"/>
</dbReference>
<evidence type="ECO:0000313" key="1">
    <source>
        <dbReference type="EMBL" id="GBB85848.1"/>
    </source>
</evidence>